<proteinExistence type="predicted"/>
<evidence type="ECO:0000259" key="1">
    <source>
        <dbReference type="Pfam" id="PF07238"/>
    </source>
</evidence>
<dbReference type="RefSeq" id="WP_221421557.1">
    <property type="nucleotide sequence ID" value="NZ_CP081297.1"/>
</dbReference>
<evidence type="ECO:0000313" key="2">
    <source>
        <dbReference type="EMBL" id="QZD86006.1"/>
    </source>
</evidence>
<keyword evidence="3" id="KW-1185">Reference proteome</keyword>
<gene>
    <name evidence="2" type="ORF">K3166_06835</name>
</gene>
<sequence>MSESAANFDDEKRRDYLRLNLGVIARVETLEGRKKVEILDLSQGGARIRLLVDAEPFKECVLCWLSFDSYARVGRRNGNELALVFDFPLRPGVIKQTRNQAPGIWRNDSVYQGAIARDFVQGTYNT</sequence>
<feature type="domain" description="PilZ" evidence="1">
    <location>
        <begin position="13"/>
        <end position="85"/>
    </location>
</feature>
<name>A0ABX8ZAJ7_9SPHN</name>
<dbReference type="SUPFAM" id="SSF141371">
    <property type="entry name" value="PilZ domain-like"/>
    <property type="match status" value="1"/>
</dbReference>
<dbReference type="InterPro" id="IPR009875">
    <property type="entry name" value="PilZ_domain"/>
</dbReference>
<dbReference type="Proteomes" id="UP000824280">
    <property type="component" value="Chromosome"/>
</dbReference>
<dbReference type="EMBL" id="CP081297">
    <property type="protein sequence ID" value="QZD86006.1"/>
    <property type="molecule type" value="Genomic_DNA"/>
</dbReference>
<dbReference type="Pfam" id="PF07238">
    <property type="entry name" value="PilZ"/>
    <property type="match status" value="1"/>
</dbReference>
<evidence type="ECO:0000313" key="3">
    <source>
        <dbReference type="Proteomes" id="UP000824280"/>
    </source>
</evidence>
<organism evidence="2 3">
    <name type="scientific">Qipengyuania psychrotolerans</name>
    <dbReference type="NCBI Taxonomy" id="2867238"/>
    <lineage>
        <taxon>Bacteria</taxon>
        <taxon>Pseudomonadati</taxon>
        <taxon>Pseudomonadota</taxon>
        <taxon>Alphaproteobacteria</taxon>
        <taxon>Sphingomonadales</taxon>
        <taxon>Erythrobacteraceae</taxon>
        <taxon>Qipengyuania</taxon>
    </lineage>
</organism>
<protein>
    <submittedName>
        <fullName evidence="2">PilZ domain-containing protein</fullName>
    </submittedName>
</protein>
<reference evidence="2 3" key="1">
    <citation type="submission" date="2021-08" db="EMBL/GenBank/DDBJ databases">
        <title>Comparative Genomics Analysis of the Genus Qipengyuania Reveals Extensive Genetic Diversity and Metabolic Versatility, Including the Description of Fifteen Novel Species.</title>
        <authorList>
            <person name="Liu Y."/>
        </authorList>
    </citation>
    <scope>NUCLEOTIDE SEQUENCE [LARGE SCALE GENOMIC DNA]</scope>
    <source>
        <strain evidence="2 3">1XM2-8</strain>
    </source>
</reference>
<accession>A0ABX8ZAJ7</accession>